<evidence type="ECO:0000313" key="2">
    <source>
        <dbReference type="Proteomes" id="UP001222282"/>
    </source>
</evidence>
<evidence type="ECO:0000313" key="1">
    <source>
        <dbReference type="EMBL" id="WDR35711.1"/>
    </source>
</evidence>
<reference evidence="1 2" key="1">
    <citation type="submission" date="2022-07" db="EMBL/GenBank/DDBJ databases">
        <authorList>
            <person name="Abrouk D."/>
            <person name="Moenne-Loccoz Y."/>
            <person name="Todorovic I."/>
            <person name="Raicevic V."/>
            <person name="Jovicic-Petrovic J."/>
        </authorList>
    </citation>
    <scope>NUCLEOTIDE SEQUENCE [LARGE SCALE GENOMIC DNA]</scope>
    <source>
        <strain evidence="2">IT-P374</strain>
    </source>
</reference>
<evidence type="ECO:0008006" key="3">
    <source>
        <dbReference type="Google" id="ProtNLM"/>
    </source>
</evidence>
<dbReference type="Proteomes" id="UP001222282">
    <property type="component" value="Chromosome"/>
</dbReference>
<accession>A0ABY7Z827</accession>
<organism evidence="1 2">
    <name type="scientific">Pseudomonas serboccidentalis</name>
    <dbReference type="NCBI Taxonomy" id="2964670"/>
    <lineage>
        <taxon>Bacteria</taxon>
        <taxon>Pseudomonadati</taxon>
        <taxon>Pseudomonadota</taxon>
        <taxon>Gammaproteobacteria</taxon>
        <taxon>Pseudomonadales</taxon>
        <taxon>Pseudomonadaceae</taxon>
        <taxon>Pseudomonas</taxon>
    </lineage>
</organism>
<gene>
    <name evidence="1" type="ORF">NN484_25005</name>
</gene>
<name>A0ABY7Z827_9PSED</name>
<keyword evidence="2" id="KW-1185">Reference proteome</keyword>
<dbReference type="RefSeq" id="WP_124314308.1">
    <property type="nucleotide sequence ID" value="NZ_CP101655.1"/>
</dbReference>
<dbReference type="EMBL" id="CP101655">
    <property type="protein sequence ID" value="WDR35711.1"/>
    <property type="molecule type" value="Genomic_DNA"/>
</dbReference>
<protein>
    <recommendedName>
        <fullName evidence="3">ATP-dependent endonuclease</fullName>
    </recommendedName>
</protein>
<proteinExistence type="predicted"/>
<sequence length="233" mass="26031">MTDHIAMYAASLGMQIKPRTILVEGTSDVALLGLVSSLEKELSGKELFGDFAIVAAGERDQGGVNGVVRELIAFRGMARTFLQPNGKPVYRFVGLFDNDWAGRRAIATARDLDSSILEYKDVFRLMPVMPEPGNLDPGTVAAAFARSNEPYKGLDWEIEDLVSEELISAFDDEHYGAIKKRNVLADKTHHEFTRDGKAQLHRFVKLHGMREDLMKVVELIHALRCYLNLPSLR</sequence>